<dbReference type="Proteomes" id="UP001364617">
    <property type="component" value="Unassembled WGS sequence"/>
</dbReference>
<feature type="region of interest" description="Disordered" evidence="1">
    <location>
        <begin position="1"/>
        <end position="23"/>
    </location>
</feature>
<evidence type="ECO:0000313" key="4">
    <source>
        <dbReference type="Proteomes" id="UP001364617"/>
    </source>
</evidence>
<protein>
    <submittedName>
        <fullName evidence="3">Uncharacterized protein</fullName>
    </submittedName>
</protein>
<keyword evidence="2" id="KW-0472">Membrane</keyword>
<dbReference type="AlphaFoldDB" id="A0AAN9D1X3"/>
<accession>A0AAN9D1X3</accession>
<gene>
    <name evidence="3" type="ORF">R3I93_010404</name>
</gene>
<feature type="transmembrane region" description="Helical" evidence="2">
    <location>
        <begin position="56"/>
        <end position="74"/>
    </location>
</feature>
<proteinExistence type="predicted"/>
<evidence type="ECO:0000256" key="1">
    <source>
        <dbReference type="SAM" id="MobiDB-lite"/>
    </source>
</evidence>
<dbReference type="EMBL" id="JAYKXH010000010">
    <property type="protein sequence ID" value="KAK7155737.1"/>
    <property type="molecule type" value="Genomic_DNA"/>
</dbReference>
<organism evidence="3 4">
    <name type="scientific">Phoxinus phoxinus</name>
    <name type="common">Eurasian minnow</name>
    <dbReference type="NCBI Taxonomy" id="58324"/>
    <lineage>
        <taxon>Eukaryota</taxon>
        <taxon>Metazoa</taxon>
        <taxon>Chordata</taxon>
        <taxon>Craniata</taxon>
        <taxon>Vertebrata</taxon>
        <taxon>Euteleostomi</taxon>
        <taxon>Actinopterygii</taxon>
        <taxon>Neopterygii</taxon>
        <taxon>Teleostei</taxon>
        <taxon>Ostariophysi</taxon>
        <taxon>Cypriniformes</taxon>
        <taxon>Leuciscidae</taxon>
        <taxon>Phoxininae</taxon>
        <taxon>Phoxinus</taxon>
    </lineage>
</organism>
<comment type="caution">
    <text evidence="3">The sequence shown here is derived from an EMBL/GenBank/DDBJ whole genome shotgun (WGS) entry which is preliminary data.</text>
</comment>
<keyword evidence="4" id="KW-1185">Reference proteome</keyword>
<reference evidence="3 4" key="1">
    <citation type="submission" date="2024-02" db="EMBL/GenBank/DDBJ databases">
        <title>Chromosome-level genome assembly of the Eurasian Minnow (Phoxinus phoxinus).</title>
        <authorList>
            <person name="Oriowo T.O."/>
            <person name="Martin S."/>
            <person name="Stange M."/>
            <person name="Chrysostomakis Y."/>
            <person name="Brown T."/>
            <person name="Winkler S."/>
            <person name="Kukowka S."/>
            <person name="Myers E.W."/>
            <person name="Bohne A."/>
        </authorList>
    </citation>
    <scope>NUCLEOTIDE SEQUENCE [LARGE SCALE GENOMIC DNA]</scope>
    <source>
        <strain evidence="3">ZFMK-TIS-60720</strain>
        <tissue evidence="3">Whole Organism</tissue>
    </source>
</reference>
<name>A0AAN9D1X3_9TELE</name>
<evidence type="ECO:0000256" key="2">
    <source>
        <dbReference type="SAM" id="Phobius"/>
    </source>
</evidence>
<evidence type="ECO:0000313" key="3">
    <source>
        <dbReference type="EMBL" id="KAK7155737.1"/>
    </source>
</evidence>
<keyword evidence="2" id="KW-0812">Transmembrane</keyword>
<sequence>MAESDGAVEEQEMETQEVNSDEEALLHFGNYSEARAAVPWEQRTFKEKVLHNIDRIFLIFLAVFLMVHFGDFLYKILSVISWKKVLEFILNTVSYLFTQEKDEELIEL</sequence>
<keyword evidence="2" id="KW-1133">Transmembrane helix</keyword>